<dbReference type="GO" id="GO:0015562">
    <property type="term" value="F:efflux transmembrane transporter activity"/>
    <property type="evidence" value="ECO:0007669"/>
    <property type="project" value="InterPro"/>
</dbReference>
<dbReference type="Proteomes" id="UP000252558">
    <property type="component" value="Unassembled WGS sequence"/>
</dbReference>
<evidence type="ECO:0000256" key="2">
    <source>
        <dbReference type="RuleBase" id="RU362097"/>
    </source>
</evidence>
<sequence length="486" mass="53770">MRPLKQLYLSAGLATFLLLGCTLGPDYQRPDLVLPDAWRMDYSSASELVNQKWWLKFNDPELNRLIDLALAENLDIKIAASRVEEYLGLLSTTRSQFFPEIGYNGGAERNRISKEAYGFTPGSDPYYSQYEAALGATWQLDLFGRVQRQNEAAIARVYETEQGRRGVIMSVITGVAASYINLRGLDRKLTIANETAESYKQSLDIFELRHKYGTVSMMEVAQIDSQYQQAIASIPQLEAQIAAQENLLAALIGKNPEGIVRGKELDEMQLPKVPSSLPSTLLTRRPDLMQAEQNLVAANAEVGVAETLYYPDISITGALGLASADLDDLLDGSAKTWNLGANITGPIFTFGRVEGQIQSAEARRNQAEASYRLAVINAFRDVNDALVSTSSNERTYEAQSKRTLALRLYAKYAAMRFESGVASYLDVLYANTELFDAELITVDAQVSHYTSLINIYKAMGGGWVDDAATATETVNVEEKMEQQPIL</sequence>
<keyword evidence="2" id="KW-1134">Transmembrane beta strand</keyword>
<dbReference type="InterPro" id="IPR010131">
    <property type="entry name" value="MdtP/NodT-like"/>
</dbReference>
<keyword evidence="2" id="KW-0472">Membrane</keyword>
<keyword evidence="5" id="KW-1185">Reference proteome</keyword>
<evidence type="ECO:0000256" key="3">
    <source>
        <dbReference type="SAM" id="Coils"/>
    </source>
</evidence>
<accession>A0A368NEW2</accession>
<evidence type="ECO:0000313" key="5">
    <source>
        <dbReference type="Proteomes" id="UP000252558"/>
    </source>
</evidence>
<dbReference type="EMBL" id="QPID01000007">
    <property type="protein sequence ID" value="RCU49112.1"/>
    <property type="molecule type" value="Genomic_DNA"/>
</dbReference>
<keyword evidence="3" id="KW-0175">Coiled coil</keyword>
<keyword evidence="2" id="KW-0449">Lipoprotein</keyword>
<reference evidence="4 5" key="1">
    <citation type="submission" date="2018-07" db="EMBL/GenBank/DDBJ databases">
        <title>Corallincola holothuriorum sp. nov., a new facultative anaerobe isolated from sea cucumber Apostichopus japonicus.</title>
        <authorList>
            <person name="Xia H."/>
        </authorList>
    </citation>
    <scope>NUCLEOTIDE SEQUENCE [LARGE SCALE GENOMIC DNA]</scope>
    <source>
        <strain evidence="4 5">C4</strain>
    </source>
</reference>
<dbReference type="GO" id="GO:0009279">
    <property type="term" value="C:cell outer membrane"/>
    <property type="evidence" value="ECO:0007669"/>
    <property type="project" value="UniProtKB-SubCell"/>
</dbReference>
<dbReference type="PANTHER" id="PTHR30203:SF30">
    <property type="entry name" value="OUTER MEMBRANE PROTEIN-RELATED"/>
    <property type="match status" value="1"/>
</dbReference>
<proteinExistence type="inferred from homology"/>
<name>A0A368NEW2_9GAMM</name>
<dbReference type="NCBIfam" id="TIGR01845">
    <property type="entry name" value="outer_NodT"/>
    <property type="match status" value="1"/>
</dbReference>
<dbReference type="PANTHER" id="PTHR30203">
    <property type="entry name" value="OUTER MEMBRANE CATION EFFLUX PROTEIN"/>
    <property type="match status" value="1"/>
</dbReference>
<dbReference type="SUPFAM" id="SSF56954">
    <property type="entry name" value="Outer membrane efflux proteins (OEP)"/>
    <property type="match status" value="1"/>
</dbReference>
<dbReference type="AlphaFoldDB" id="A0A368NEW2"/>
<dbReference type="InterPro" id="IPR003423">
    <property type="entry name" value="OMP_efflux"/>
</dbReference>
<keyword evidence="2" id="KW-0812">Transmembrane</keyword>
<evidence type="ECO:0000313" key="4">
    <source>
        <dbReference type="EMBL" id="RCU49112.1"/>
    </source>
</evidence>
<dbReference type="Gene3D" id="2.20.200.10">
    <property type="entry name" value="Outer membrane efflux proteins (OEP)"/>
    <property type="match status" value="1"/>
</dbReference>
<feature type="coiled-coil region" evidence="3">
    <location>
        <begin position="227"/>
        <end position="254"/>
    </location>
</feature>
<organism evidence="4 5">
    <name type="scientific">Corallincola holothuriorum</name>
    <dbReference type="NCBI Taxonomy" id="2282215"/>
    <lineage>
        <taxon>Bacteria</taxon>
        <taxon>Pseudomonadati</taxon>
        <taxon>Pseudomonadota</taxon>
        <taxon>Gammaproteobacteria</taxon>
        <taxon>Alteromonadales</taxon>
        <taxon>Psychromonadaceae</taxon>
        <taxon>Corallincola</taxon>
    </lineage>
</organism>
<dbReference type="OrthoDB" id="9770517at2"/>
<protein>
    <submittedName>
        <fullName evidence="4">RND transporter</fullName>
    </submittedName>
</protein>
<dbReference type="Pfam" id="PF02321">
    <property type="entry name" value="OEP"/>
    <property type="match status" value="2"/>
</dbReference>
<comment type="subcellular location">
    <subcellularLocation>
        <location evidence="2">Cell outer membrane</location>
        <topology evidence="2">Lipid-anchor</topology>
    </subcellularLocation>
</comment>
<gene>
    <name evidence="4" type="ORF">DU002_12180</name>
</gene>
<keyword evidence="2" id="KW-0564">Palmitate</keyword>
<comment type="caution">
    <text evidence="4">The sequence shown here is derived from an EMBL/GenBank/DDBJ whole genome shotgun (WGS) entry which is preliminary data.</text>
</comment>
<dbReference type="Gene3D" id="1.20.1600.10">
    <property type="entry name" value="Outer membrane efflux proteins (OEP)"/>
    <property type="match status" value="1"/>
</dbReference>
<evidence type="ECO:0000256" key="1">
    <source>
        <dbReference type="ARBA" id="ARBA00007613"/>
    </source>
</evidence>
<dbReference type="PROSITE" id="PS51257">
    <property type="entry name" value="PROKAR_LIPOPROTEIN"/>
    <property type="match status" value="1"/>
</dbReference>
<dbReference type="RefSeq" id="WP_114338672.1">
    <property type="nucleotide sequence ID" value="NZ_QPID01000007.1"/>
</dbReference>
<comment type="similarity">
    <text evidence="1 2">Belongs to the outer membrane factor (OMF) (TC 1.B.17) family.</text>
</comment>